<keyword evidence="2" id="KW-0812">Transmembrane</keyword>
<proteinExistence type="predicted"/>
<dbReference type="Proteomes" id="UP000240493">
    <property type="component" value="Unassembled WGS sequence"/>
</dbReference>
<gene>
    <name evidence="3" type="ORF">M441DRAFT_47535</name>
</gene>
<sequence>MNKLKYGGSETRTVADDGRIVMSFVMRGLQRSPKGHHRFPGTAGATSQRLVGRGRRRRDVLAFVPPVLNTAWPVSHAAARQSTLYRSVRRRGAPAAAMYLVAYLSAAAGTSCYYMLLLWLWHCPLWPVPEAPSPSPSIQRSATTRNRKTSGGNAQ</sequence>
<name>A0A2T3Z8D8_TRIA4</name>
<evidence type="ECO:0000256" key="1">
    <source>
        <dbReference type="SAM" id="MobiDB-lite"/>
    </source>
</evidence>
<keyword evidence="2" id="KW-0472">Membrane</keyword>
<evidence type="ECO:0000256" key="2">
    <source>
        <dbReference type="SAM" id="Phobius"/>
    </source>
</evidence>
<reference evidence="3 4" key="1">
    <citation type="submission" date="2016-07" db="EMBL/GenBank/DDBJ databases">
        <title>Multiple horizontal gene transfer events from other fungi enriched the ability of initially mycotrophic Trichoderma (Ascomycota) to feed on dead plant biomass.</title>
        <authorList>
            <consortium name="DOE Joint Genome Institute"/>
            <person name="Aerts A."/>
            <person name="Atanasova L."/>
            <person name="Chenthamara K."/>
            <person name="Zhang J."/>
            <person name="Grujic M."/>
            <person name="Henrissat B."/>
            <person name="Kuo A."/>
            <person name="Salamov A."/>
            <person name="Lipzen A."/>
            <person name="Labutti K."/>
            <person name="Barry K."/>
            <person name="Miao Y."/>
            <person name="Rahimi M.J."/>
            <person name="Shen Q."/>
            <person name="Grigoriev I.V."/>
            <person name="Kubicek C.P."/>
            <person name="Druzhinina I.S."/>
        </authorList>
    </citation>
    <scope>NUCLEOTIDE SEQUENCE [LARGE SCALE GENOMIC DNA]</scope>
    <source>
        <strain evidence="3 4">CBS 433.97</strain>
    </source>
</reference>
<organism evidence="3 4">
    <name type="scientific">Trichoderma asperellum (strain ATCC 204424 / CBS 433.97 / NBRC 101777)</name>
    <dbReference type="NCBI Taxonomy" id="1042311"/>
    <lineage>
        <taxon>Eukaryota</taxon>
        <taxon>Fungi</taxon>
        <taxon>Dikarya</taxon>
        <taxon>Ascomycota</taxon>
        <taxon>Pezizomycotina</taxon>
        <taxon>Sordariomycetes</taxon>
        <taxon>Hypocreomycetidae</taxon>
        <taxon>Hypocreales</taxon>
        <taxon>Hypocreaceae</taxon>
        <taxon>Trichoderma</taxon>
    </lineage>
</organism>
<dbReference type="AlphaFoldDB" id="A0A2T3Z8D8"/>
<keyword evidence="2" id="KW-1133">Transmembrane helix</keyword>
<evidence type="ECO:0000313" key="3">
    <source>
        <dbReference type="EMBL" id="PTB41056.1"/>
    </source>
</evidence>
<dbReference type="EMBL" id="KZ679262">
    <property type="protein sequence ID" value="PTB41056.1"/>
    <property type="molecule type" value="Genomic_DNA"/>
</dbReference>
<accession>A0A2T3Z8D8</accession>
<protein>
    <submittedName>
        <fullName evidence="3">Uncharacterized protein</fullName>
    </submittedName>
</protein>
<feature type="compositionally biased region" description="Polar residues" evidence="1">
    <location>
        <begin position="136"/>
        <end position="155"/>
    </location>
</feature>
<evidence type="ECO:0000313" key="4">
    <source>
        <dbReference type="Proteomes" id="UP000240493"/>
    </source>
</evidence>
<feature type="transmembrane region" description="Helical" evidence="2">
    <location>
        <begin position="96"/>
        <end position="121"/>
    </location>
</feature>
<keyword evidence="4" id="KW-1185">Reference proteome</keyword>
<feature type="region of interest" description="Disordered" evidence="1">
    <location>
        <begin position="131"/>
        <end position="155"/>
    </location>
</feature>